<evidence type="ECO:0000313" key="1">
    <source>
        <dbReference type="EMBL" id="KAH7861212.1"/>
    </source>
</evidence>
<reference evidence="1 2" key="1">
    <citation type="journal article" date="2021" name="Hortic Res">
        <title>High-quality reference genome and annotation aids understanding of berry development for evergreen blueberry (Vaccinium darrowii).</title>
        <authorList>
            <person name="Yu J."/>
            <person name="Hulse-Kemp A.M."/>
            <person name="Babiker E."/>
            <person name="Staton M."/>
        </authorList>
    </citation>
    <scope>NUCLEOTIDE SEQUENCE [LARGE SCALE GENOMIC DNA]</scope>
    <source>
        <strain evidence="2">cv. NJ 8807/NJ 8810</strain>
        <tissue evidence="1">Young leaf</tissue>
    </source>
</reference>
<dbReference type="Proteomes" id="UP000828048">
    <property type="component" value="Chromosome 4"/>
</dbReference>
<accession>A0ACB7Z756</accession>
<proteinExistence type="predicted"/>
<evidence type="ECO:0000313" key="2">
    <source>
        <dbReference type="Proteomes" id="UP000828048"/>
    </source>
</evidence>
<name>A0ACB7Z756_9ERIC</name>
<keyword evidence="2" id="KW-1185">Reference proteome</keyword>
<dbReference type="EMBL" id="CM037154">
    <property type="protein sequence ID" value="KAH7861212.1"/>
    <property type="molecule type" value="Genomic_DNA"/>
</dbReference>
<gene>
    <name evidence="1" type="ORF">Vadar_023165</name>
</gene>
<organism evidence="1 2">
    <name type="scientific">Vaccinium darrowii</name>
    <dbReference type="NCBI Taxonomy" id="229202"/>
    <lineage>
        <taxon>Eukaryota</taxon>
        <taxon>Viridiplantae</taxon>
        <taxon>Streptophyta</taxon>
        <taxon>Embryophyta</taxon>
        <taxon>Tracheophyta</taxon>
        <taxon>Spermatophyta</taxon>
        <taxon>Magnoliopsida</taxon>
        <taxon>eudicotyledons</taxon>
        <taxon>Gunneridae</taxon>
        <taxon>Pentapetalae</taxon>
        <taxon>asterids</taxon>
        <taxon>Ericales</taxon>
        <taxon>Ericaceae</taxon>
        <taxon>Vaccinioideae</taxon>
        <taxon>Vaccinieae</taxon>
        <taxon>Vaccinium</taxon>
    </lineage>
</organism>
<protein>
    <submittedName>
        <fullName evidence="1">Uncharacterized protein</fullName>
    </submittedName>
</protein>
<sequence length="480" mass="53659">MAARNCHLKEDEYLKVVKLLLKKVDKDEYWDPDFQHPRNNVGETPLYLAIERGKKGREIVLELLKTCNSQEHYSGPGGRTALHGVAFHYKDSQDQSIVRALLTRMKDLINISDEDAKFPDKICWTPLQYAACSGNVLVMEELLSLNPDCWEMVDKKGQNILHIAVDKNMKSAIDYIRNQDWFRHLINQKDNDGNTPLHLLVESDYKVDELWNHPEADKHVFNGDNMTPVDLVWSTTIKKTNLQTFAAAYIKDESFLGSEIDGGRIIAFKEHENLAKFRRYKEEGRIKEENKKKEKDEKEATKRKKQTKARQASMTVYNSLVIVAALIATISSAAAFVIPGGYYGDQSPDPGTAVLARVAVFKAFVITNTIAFASSVTSILLCLNALYYYSISNGESNMIIPCYVAAGVLILVAIFFLMLAFITAAFAMFAHSMALVVSTCIIVCIGFIVLFSALGIILYQCNASAAQGATNNGNRAMNLA</sequence>
<comment type="caution">
    <text evidence="1">The sequence shown here is derived from an EMBL/GenBank/DDBJ whole genome shotgun (WGS) entry which is preliminary data.</text>
</comment>